<comment type="caution">
    <text evidence="1">The sequence shown here is derived from an EMBL/GenBank/DDBJ whole genome shotgun (WGS) entry which is preliminary data.</text>
</comment>
<name>A0A9W6V665_9ACTN</name>
<sequence length="76" mass="7946">MAAEKLVEEILTSGGGTVQVVLLDGGGVPDAEHGPIWRCGGCGDGSFWALTDTDGLIDPLRLVARVARDHAELCTR</sequence>
<dbReference type="Proteomes" id="UP001165041">
    <property type="component" value="Unassembled WGS sequence"/>
</dbReference>
<dbReference type="EMBL" id="BSSA01000043">
    <property type="protein sequence ID" value="GLW74988.1"/>
    <property type="molecule type" value="Genomic_DNA"/>
</dbReference>
<evidence type="ECO:0000313" key="2">
    <source>
        <dbReference type="Proteomes" id="UP001165041"/>
    </source>
</evidence>
<accession>A0A9W6V665</accession>
<gene>
    <name evidence="1" type="ORF">Kpho02_72850</name>
</gene>
<dbReference type="RefSeq" id="WP_285740544.1">
    <property type="nucleotide sequence ID" value="NZ_BSSA01000043.1"/>
</dbReference>
<evidence type="ECO:0000313" key="1">
    <source>
        <dbReference type="EMBL" id="GLW74988.1"/>
    </source>
</evidence>
<organism evidence="1 2">
    <name type="scientific">Kitasatospora phosalacinea</name>
    <dbReference type="NCBI Taxonomy" id="2065"/>
    <lineage>
        <taxon>Bacteria</taxon>
        <taxon>Bacillati</taxon>
        <taxon>Actinomycetota</taxon>
        <taxon>Actinomycetes</taxon>
        <taxon>Kitasatosporales</taxon>
        <taxon>Streptomycetaceae</taxon>
        <taxon>Kitasatospora</taxon>
    </lineage>
</organism>
<dbReference type="AlphaFoldDB" id="A0A9W6V665"/>
<reference evidence="1" key="1">
    <citation type="submission" date="2023-02" db="EMBL/GenBank/DDBJ databases">
        <title>Kitasatospora phosalacinea NBRC 14627.</title>
        <authorList>
            <person name="Ichikawa N."/>
            <person name="Sato H."/>
            <person name="Tonouchi N."/>
        </authorList>
    </citation>
    <scope>NUCLEOTIDE SEQUENCE</scope>
    <source>
        <strain evidence="1">NBRC 14627</strain>
    </source>
</reference>
<protein>
    <submittedName>
        <fullName evidence="1">Uncharacterized protein</fullName>
    </submittedName>
</protein>
<proteinExistence type="predicted"/>